<protein>
    <submittedName>
        <fullName evidence="2">FAD binding domain-containing protein</fullName>
    </submittedName>
</protein>
<gene>
    <name evidence="2" type="ORF">H8J70_05225</name>
</gene>
<dbReference type="Pfam" id="PF00941">
    <property type="entry name" value="FAD_binding_5"/>
    <property type="match status" value="1"/>
</dbReference>
<dbReference type="PANTHER" id="PTHR42659:SF9">
    <property type="entry name" value="XANTHINE DEHYDROGENASE FAD-BINDING SUBUNIT XDHB-RELATED"/>
    <property type="match status" value="1"/>
</dbReference>
<proteinExistence type="predicted"/>
<evidence type="ECO:0000313" key="2">
    <source>
        <dbReference type="EMBL" id="MBC3536648.1"/>
    </source>
</evidence>
<dbReference type="InterPro" id="IPR051312">
    <property type="entry name" value="Diverse_Substr_Oxidored"/>
</dbReference>
<dbReference type="EMBL" id="JACOGK010000011">
    <property type="protein sequence ID" value="MBC3536648.1"/>
    <property type="molecule type" value="Genomic_DNA"/>
</dbReference>
<dbReference type="Gene3D" id="3.30.465.10">
    <property type="match status" value="1"/>
</dbReference>
<evidence type="ECO:0000259" key="1">
    <source>
        <dbReference type="Pfam" id="PF00941"/>
    </source>
</evidence>
<comment type="caution">
    <text evidence="2">The sequence shown here is derived from an EMBL/GenBank/DDBJ whole genome shotgun (WGS) entry which is preliminary data.</text>
</comment>
<dbReference type="PANTHER" id="PTHR42659">
    <property type="entry name" value="XANTHINE DEHYDROGENASE SUBUNIT C-RELATED"/>
    <property type="match status" value="1"/>
</dbReference>
<dbReference type="RefSeq" id="WP_186502803.1">
    <property type="nucleotide sequence ID" value="NZ_JACOGK010000011.1"/>
</dbReference>
<sequence>MVSSDGIIVPKTPAEAYSAYKTVNSAVLVAGSQSLKRQQAHYTLAIDLKQTGLNYIEDRGDEIAIGAMTTMAELEASPLLRTLAGGVIPASLKEWSDKELKRQATLGGLLASKPHFSVLIPLLLSLTVDVVLQDKGRMGLNDYLYCPPMGEMITEVVIAREFIYTAYTACRTQPGQIPYLVGAVSLQEDRWKIVVGGRPGLAMLAENASAELTDKGLAARENVAHMVSEELEFGNYGTCSENERRQLTIDMVRSLIKKAWKGYSRQNSQGTKK</sequence>
<organism evidence="2 3">
    <name type="scientific">Megasphaera hominis</name>
    <dbReference type="NCBI Taxonomy" id="159836"/>
    <lineage>
        <taxon>Bacteria</taxon>
        <taxon>Bacillati</taxon>
        <taxon>Bacillota</taxon>
        <taxon>Negativicutes</taxon>
        <taxon>Veillonellales</taxon>
        <taxon>Veillonellaceae</taxon>
        <taxon>Megasphaera</taxon>
    </lineage>
</organism>
<accession>A0ABR6VHT7</accession>
<name>A0ABR6VHT7_9FIRM</name>
<dbReference type="Proteomes" id="UP000606870">
    <property type="component" value="Unassembled WGS sequence"/>
</dbReference>
<keyword evidence="3" id="KW-1185">Reference proteome</keyword>
<dbReference type="InterPro" id="IPR016169">
    <property type="entry name" value="FAD-bd_PCMH_sub2"/>
</dbReference>
<reference evidence="2 3" key="1">
    <citation type="submission" date="2020-08" db="EMBL/GenBank/DDBJ databases">
        <authorList>
            <person name="Liu C."/>
            <person name="Sun Q."/>
        </authorList>
    </citation>
    <scope>NUCLEOTIDE SEQUENCE [LARGE SCALE GENOMIC DNA]</scope>
    <source>
        <strain evidence="2 3">NSJ-59</strain>
    </source>
</reference>
<dbReference type="InterPro" id="IPR036318">
    <property type="entry name" value="FAD-bd_PCMH-like_sf"/>
</dbReference>
<dbReference type="SUPFAM" id="SSF56176">
    <property type="entry name" value="FAD-binding/transporter-associated domain-like"/>
    <property type="match status" value="1"/>
</dbReference>
<feature type="domain" description="Molybdopterin dehydrogenase FAD-binding" evidence="1">
    <location>
        <begin position="7"/>
        <end position="158"/>
    </location>
</feature>
<evidence type="ECO:0000313" key="3">
    <source>
        <dbReference type="Proteomes" id="UP000606870"/>
    </source>
</evidence>
<dbReference type="InterPro" id="IPR002346">
    <property type="entry name" value="Mopterin_DH_FAD-bd"/>
</dbReference>